<evidence type="ECO:0000313" key="1">
    <source>
        <dbReference type="EMBL" id="KGD64319.1"/>
    </source>
</evidence>
<dbReference type="Gene3D" id="3.10.129.10">
    <property type="entry name" value="Hotdog Thioesterase"/>
    <property type="match status" value="1"/>
</dbReference>
<gene>
    <name evidence="1" type="ORF">Y5S_02374</name>
</gene>
<protein>
    <recommendedName>
        <fullName evidence="3">Thioesterase</fullName>
    </recommendedName>
</protein>
<dbReference type="STRING" id="1177154.Y5S_02374"/>
<proteinExistence type="predicted"/>
<dbReference type="CDD" id="cd03443">
    <property type="entry name" value="PaaI_thioesterase"/>
    <property type="match status" value="1"/>
</dbReference>
<dbReference type="PATRIC" id="fig|1177154.3.peg.2408"/>
<evidence type="ECO:0000313" key="2">
    <source>
        <dbReference type="Proteomes" id="UP000029444"/>
    </source>
</evidence>
<dbReference type="Pfam" id="PF14539">
    <property type="entry name" value="DUF4442"/>
    <property type="match status" value="1"/>
</dbReference>
<name>A0A095SIX0_9GAMM</name>
<dbReference type="OrthoDB" id="3173842at2"/>
<dbReference type="RefSeq" id="WP_035233282.1">
    <property type="nucleotide sequence ID" value="NZ_ARXV01000009.1"/>
</dbReference>
<dbReference type="Proteomes" id="UP000029444">
    <property type="component" value="Unassembled WGS sequence"/>
</dbReference>
<dbReference type="EMBL" id="ARXV01000009">
    <property type="protein sequence ID" value="KGD64319.1"/>
    <property type="molecule type" value="Genomic_DNA"/>
</dbReference>
<keyword evidence="2" id="KW-1185">Reference proteome</keyword>
<sequence>MALTEEQKNFIKSASDKTFPFVERCEVQTLDVDRGYCKMLMPFKPNINHVGIMYAGALYTIAELPGGTIYLTSFDTKKYYPIVKDMSIRFRRPATTDVTVEVTLSEEEIARIESTTEEVGKCDFEWDVELKDANGEVVAISHNVYQMRKIGA</sequence>
<organism evidence="1 2">
    <name type="scientific">Alcanivorax nanhaiticus</name>
    <dbReference type="NCBI Taxonomy" id="1177154"/>
    <lineage>
        <taxon>Bacteria</taxon>
        <taxon>Pseudomonadati</taxon>
        <taxon>Pseudomonadota</taxon>
        <taxon>Gammaproteobacteria</taxon>
        <taxon>Oceanospirillales</taxon>
        <taxon>Alcanivoracaceae</taxon>
        <taxon>Alcanivorax</taxon>
    </lineage>
</organism>
<dbReference type="InterPro" id="IPR029069">
    <property type="entry name" value="HotDog_dom_sf"/>
</dbReference>
<dbReference type="eggNOG" id="COG2050">
    <property type="taxonomic scope" value="Bacteria"/>
</dbReference>
<evidence type="ECO:0008006" key="3">
    <source>
        <dbReference type="Google" id="ProtNLM"/>
    </source>
</evidence>
<dbReference type="InterPro" id="IPR027961">
    <property type="entry name" value="DUF4442"/>
</dbReference>
<accession>A0A095SIX0</accession>
<reference evidence="1 2" key="1">
    <citation type="submission" date="2012-09" db="EMBL/GenBank/DDBJ databases">
        <title>Genome Sequence of alkane-degrading Bacterium Alcanivorax sp. 19-m-6.</title>
        <authorList>
            <person name="Lai Q."/>
            <person name="Shao Z."/>
        </authorList>
    </citation>
    <scope>NUCLEOTIDE SEQUENCE [LARGE SCALE GENOMIC DNA]</scope>
    <source>
        <strain evidence="1 2">19-m-6</strain>
    </source>
</reference>
<comment type="caution">
    <text evidence="1">The sequence shown here is derived from an EMBL/GenBank/DDBJ whole genome shotgun (WGS) entry which is preliminary data.</text>
</comment>
<dbReference type="SUPFAM" id="SSF54637">
    <property type="entry name" value="Thioesterase/thiol ester dehydrase-isomerase"/>
    <property type="match status" value="1"/>
</dbReference>
<dbReference type="AlphaFoldDB" id="A0A095SIX0"/>